<comment type="caution">
    <text evidence="1">The sequence shown here is derived from an EMBL/GenBank/DDBJ whole genome shotgun (WGS) entry which is preliminary data.</text>
</comment>
<gene>
    <name evidence="1" type="ORF">SNE40_009618</name>
</gene>
<evidence type="ECO:0000313" key="1">
    <source>
        <dbReference type="EMBL" id="KAK6181836.1"/>
    </source>
</evidence>
<evidence type="ECO:0000313" key="2">
    <source>
        <dbReference type="Proteomes" id="UP001347796"/>
    </source>
</evidence>
<name>A0AAN8JSJ5_PATCE</name>
<dbReference type="EMBL" id="JAZGQO010000007">
    <property type="protein sequence ID" value="KAK6181836.1"/>
    <property type="molecule type" value="Genomic_DNA"/>
</dbReference>
<keyword evidence="2" id="KW-1185">Reference proteome</keyword>
<organism evidence="1 2">
    <name type="scientific">Patella caerulea</name>
    <name type="common">Rayed Mediterranean limpet</name>
    <dbReference type="NCBI Taxonomy" id="87958"/>
    <lineage>
        <taxon>Eukaryota</taxon>
        <taxon>Metazoa</taxon>
        <taxon>Spiralia</taxon>
        <taxon>Lophotrochozoa</taxon>
        <taxon>Mollusca</taxon>
        <taxon>Gastropoda</taxon>
        <taxon>Patellogastropoda</taxon>
        <taxon>Patelloidea</taxon>
        <taxon>Patellidae</taxon>
        <taxon>Patella</taxon>
    </lineage>
</organism>
<protein>
    <submittedName>
        <fullName evidence="1">Uncharacterized protein</fullName>
    </submittedName>
</protein>
<accession>A0AAN8JSJ5</accession>
<dbReference type="AlphaFoldDB" id="A0AAN8JSJ5"/>
<dbReference type="Proteomes" id="UP001347796">
    <property type="component" value="Unassembled WGS sequence"/>
</dbReference>
<proteinExistence type="predicted"/>
<sequence>MAVFGKSIIIVVKISSTRMGCTPSSESSSNIEVFFLGVHSGSLSSSSSSTSLPESVKLPNSKHRKLTLGFNGVVCGIGCPCIPIAEVGMNELSQGIGRLKSRIDQGKFDSS</sequence>
<reference evidence="1 2" key="1">
    <citation type="submission" date="2024-01" db="EMBL/GenBank/DDBJ databases">
        <title>The genome of the rayed Mediterranean limpet Patella caerulea (Linnaeus, 1758).</title>
        <authorList>
            <person name="Anh-Thu Weber A."/>
            <person name="Halstead-Nussloch G."/>
        </authorList>
    </citation>
    <scope>NUCLEOTIDE SEQUENCE [LARGE SCALE GENOMIC DNA]</scope>
    <source>
        <strain evidence="1">AATW-2023a</strain>
        <tissue evidence="1">Whole specimen</tissue>
    </source>
</reference>